<dbReference type="Proteomes" id="UP000326396">
    <property type="component" value="Linkage Group LG6"/>
</dbReference>
<gene>
    <name evidence="2" type="ORF">E3N88_33797</name>
</gene>
<organism evidence="2 3">
    <name type="scientific">Mikania micrantha</name>
    <name type="common">bitter vine</name>
    <dbReference type="NCBI Taxonomy" id="192012"/>
    <lineage>
        <taxon>Eukaryota</taxon>
        <taxon>Viridiplantae</taxon>
        <taxon>Streptophyta</taxon>
        <taxon>Embryophyta</taxon>
        <taxon>Tracheophyta</taxon>
        <taxon>Spermatophyta</taxon>
        <taxon>Magnoliopsida</taxon>
        <taxon>eudicotyledons</taxon>
        <taxon>Gunneridae</taxon>
        <taxon>Pentapetalae</taxon>
        <taxon>asterids</taxon>
        <taxon>campanulids</taxon>
        <taxon>Asterales</taxon>
        <taxon>Asteraceae</taxon>
        <taxon>Asteroideae</taxon>
        <taxon>Heliantheae alliance</taxon>
        <taxon>Eupatorieae</taxon>
        <taxon>Mikania</taxon>
    </lineage>
</organism>
<feature type="region of interest" description="Disordered" evidence="1">
    <location>
        <begin position="1"/>
        <end position="27"/>
    </location>
</feature>
<evidence type="ECO:0000256" key="1">
    <source>
        <dbReference type="SAM" id="MobiDB-lite"/>
    </source>
</evidence>
<sequence>MDASAERRGDGSAAAPDQTAAAAARPPRQWTAIDGFNGGINGVALWSLQWWRRLLDGDFRSDLKTLA</sequence>
<reference evidence="2 3" key="1">
    <citation type="submission" date="2019-05" db="EMBL/GenBank/DDBJ databases">
        <title>Mikania micrantha, genome provides insights into the molecular mechanism of rapid growth.</title>
        <authorList>
            <person name="Liu B."/>
        </authorList>
    </citation>
    <scope>NUCLEOTIDE SEQUENCE [LARGE SCALE GENOMIC DNA]</scope>
    <source>
        <strain evidence="2">NLD-2019</strain>
        <tissue evidence="2">Leaf</tissue>
    </source>
</reference>
<accession>A0A5N6MCZ1</accession>
<dbReference type="EMBL" id="SZYD01000016">
    <property type="protein sequence ID" value="KAD3338276.1"/>
    <property type="molecule type" value="Genomic_DNA"/>
</dbReference>
<name>A0A5N6MCZ1_9ASTR</name>
<dbReference type="AlphaFoldDB" id="A0A5N6MCZ1"/>
<feature type="compositionally biased region" description="Low complexity" evidence="1">
    <location>
        <begin position="13"/>
        <end position="27"/>
    </location>
</feature>
<keyword evidence="3" id="KW-1185">Reference proteome</keyword>
<comment type="caution">
    <text evidence="2">The sequence shown here is derived from an EMBL/GenBank/DDBJ whole genome shotgun (WGS) entry which is preliminary data.</text>
</comment>
<proteinExistence type="predicted"/>
<protein>
    <submittedName>
        <fullName evidence="2">Uncharacterized protein</fullName>
    </submittedName>
</protein>
<evidence type="ECO:0000313" key="3">
    <source>
        <dbReference type="Proteomes" id="UP000326396"/>
    </source>
</evidence>
<evidence type="ECO:0000313" key="2">
    <source>
        <dbReference type="EMBL" id="KAD3338276.1"/>
    </source>
</evidence>
<feature type="compositionally biased region" description="Basic and acidic residues" evidence="1">
    <location>
        <begin position="1"/>
        <end position="10"/>
    </location>
</feature>